<feature type="transmembrane region" description="Helical" evidence="13">
    <location>
        <begin position="441"/>
        <end position="459"/>
    </location>
</feature>
<dbReference type="Pfam" id="PF02096">
    <property type="entry name" value="60KD_IMP"/>
    <property type="match status" value="1"/>
</dbReference>
<reference evidence="16 17" key="1">
    <citation type="submission" date="2017-08" db="EMBL/GenBank/DDBJ databases">
        <title>Infants hospitalized years apart are colonized by the same room-sourced microbial strains.</title>
        <authorList>
            <person name="Brooks B."/>
            <person name="Olm M.R."/>
            <person name="Firek B.A."/>
            <person name="Baker R."/>
            <person name="Thomas B.C."/>
            <person name="Morowitz M.J."/>
            <person name="Banfield J.F."/>
        </authorList>
    </citation>
    <scope>NUCLEOTIDE SEQUENCE [LARGE SCALE GENOMIC DNA]</scope>
    <source>
        <strain evidence="16">S2_006_000_R2_64</strain>
    </source>
</reference>
<comment type="function">
    <text evidence="13">Required for the insertion and/or proper folding and/or complex formation of integral membrane proteins into the membrane. Involved in integration of membrane proteins that insert both dependently and independently of the Sec translocase complex, as well as at least some lipoproteins. Aids folding of multispanning membrane proteins.</text>
</comment>
<dbReference type="InterPro" id="IPR038221">
    <property type="entry name" value="YidC_periplasmic_sf"/>
</dbReference>
<evidence type="ECO:0000256" key="8">
    <source>
        <dbReference type="ARBA" id="ARBA00022989"/>
    </source>
</evidence>
<feature type="transmembrane region" description="Helical" evidence="13">
    <location>
        <begin position="365"/>
        <end position="388"/>
    </location>
</feature>
<keyword evidence="9 13" id="KW-0472">Membrane</keyword>
<gene>
    <name evidence="13" type="primary">yidC</name>
    <name evidence="16" type="ORF">DI586_00045</name>
</gene>
<dbReference type="InterPro" id="IPR028053">
    <property type="entry name" value="Membr_insert_YidC_N"/>
</dbReference>
<keyword evidence="8 13" id="KW-1133">Transmembrane helix</keyword>
<keyword evidence="7 13" id="KW-0653">Protein transport</keyword>
<evidence type="ECO:0000256" key="11">
    <source>
        <dbReference type="ARBA" id="ARBA00033245"/>
    </source>
</evidence>
<proteinExistence type="inferred from homology"/>
<dbReference type="GO" id="GO:0005886">
    <property type="term" value="C:plasma membrane"/>
    <property type="evidence" value="ECO:0007669"/>
    <property type="project" value="UniProtKB-SubCell"/>
</dbReference>
<dbReference type="CDD" id="cd19961">
    <property type="entry name" value="EcYidC-like_peri"/>
    <property type="match status" value="1"/>
</dbReference>
<dbReference type="InterPro" id="IPR019998">
    <property type="entry name" value="Membr_insert_YidC"/>
</dbReference>
<dbReference type="GO" id="GO:0032977">
    <property type="term" value="F:membrane insertase activity"/>
    <property type="evidence" value="ECO:0007669"/>
    <property type="project" value="InterPro"/>
</dbReference>
<accession>A0A2W5FUJ6</accession>
<keyword evidence="10 13" id="KW-0143">Chaperone</keyword>
<keyword evidence="4 13" id="KW-0813">Transport</keyword>
<comment type="caution">
    <text evidence="16">The sequence shown here is derived from an EMBL/GenBank/DDBJ whole genome shotgun (WGS) entry which is preliminary data.</text>
</comment>
<evidence type="ECO:0000256" key="10">
    <source>
        <dbReference type="ARBA" id="ARBA00023186"/>
    </source>
</evidence>
<dbReference type="Proteomes" id="UP000249739">
    <property type="component" value="Unassembled WGS sequence"/>
</dbReference>
<dbReference type="PRINTS" id="PR01900">
    <property type="entry name" value="YIDCPROTEIN"/>
</dbReference>
<dbReference type="CDD" id="cd20070">
    <property type="entry name" value="5TM_YidC_Alb3"/>
    <property type="match status" value="1"/>
</dbReference>
<evidence type="ECO:0000256" key="6">
    <source>
        <dbReference type="ARBA" id="ARBA00022692"/>
    </source>
</evidence>
<feature type="transmembrane region" description="Helical" evidence="13">
    <location>
        <begin position="532"/>
        <end position="552"/>
    </location>
</feature>
<evidence type="ECO:0000313" key="16">
    <source>
        <dbReference type="EMBL" id="PZP57460.1"/>
    </source>
</evidence>
<dbReference type="NCBIfam" id="NF002353">
    <property type="entry name" value="PRK01318.1-4"/>
    <property type="match status" value="1"/>
</dbReference>
<evidence type="ECO:0000256" key="5">
    <source>
        <dbReference type="ARBA" id="ARBA00022475"/>
    </source>
</evidence>
<dbReference type="NCBIfam" id="TIGR03592">
    <property type="entry name" value="yidC_oxa1_cterm"/>
    <property type="match status" value="1"/>
</dbReference>
<evidence type="ECO:0000313" key="17">
    <source>
        <dbReference type="Proteomes" id="UP000249739"/>
    </source>
</evidence>
<dbReference type="GO" id="GO:0015031">
    <property type="term" value="P:protein transport"/>
    <property type="evidence" value="ECO:0007669"/>
    <property type="project" value="UniProtKB-KW"/>
</dbReference>
<feature type="transmembrane region" description="Helical" evidence="13">
    <location>
        <begin position="494"/>
        <end position="511"/>
    </location>
</feature>
<protein>
    <recommendedName>
        <fullName evidence="3 13">Membrane protein insertase YidC</fullName>
    </recommendedName>
    <alternativeName>
        <fullName evidence="12 13">Foldase YidC</fullName>
    </alternativeName>
    <alternativeName>
        <fullName evidence="11 13">Membrane integrase YidC</fullName>
    </alternativeName>
    <alternativeName>
        <fullName evidence="13">Membrane protein YidC</fullName>
    </alternativeName>
</protein>
<evidence type="ECO:0000259" key="15">
    <source>
        <dbReference type="Pfam" id="PF14849"/>
    </source>
</evidence>
<dbReference type="InterPro" id="IPR047196">
    <property type="entry name" value="YidC_ALB_C"/>
</dbReference>
<evidence type="ECO:0000259" key="14">
    <source>
        <dbReference type="Pfam" id="PF02096"/>
    </source>
</evidence>
<feature type="domain" description="Membrane insertase YidC N-terminal" evidence="15">
    <location>
        <begin position="78"/>
        <end position="356"/>
    </location>
</feature>
<evidence type="ECO:0000256" key="2">
    <source>
        <dbReference type="ARBA" id="ARBA00010527"/>
    </source>
</evidence>
<dbReference type="NCBIfam" id="TIGR03593">
    <property type="entry name" value="yidC_nterm"/>
    <property type="match status" value="1"/>
</dbReference>
<comment type="similarity">
    <text evidence="2 13">Belongs to the OXA1/ALB3/YidC family. Type 1 subfamily.</text>
</comment>
<dbReference type="PRINTS" id="PR00701">
    <property type="entry name" value="60KDINNERMP"/>
</dbReference>
<evidence type="ECO:0000256" key="3">
    <source>
        <dbReference type="ARBA" id="ARBA00015325"/>
    </source>
</evidence>
<dbReference type="EMBL" id="QFOT01000001">
    <property type="protein sequence ID" value="PZP57460.1"/>
    <property type="molecule type" value="Genomic_DNA"/>
</dbReference>
<organism evidence="16 17">
    <name type="scientific">Micavibrio aeruginosavorus</name>
    <dbReference type="NCBI Taxonomy" id="349221"/>
    <lineage>
        <taxon>Bacteria</taxon>
        <taxon>Pseudomonadati</taxon>
        <taxon>Bdellovibrionota</taxon>
        <taxon>Bdellovibrionia</taxon>
        <taxon>Bdellovibrionales</taxon>
        <taxon>Pseudobdellovibrionaceae</taxon>
        <taxon>Micavibrio</taxon>
    </lineage>
</organism>
<evidence type="ECO:0000256" key="9">
    <source>
        <dbReference type="ARBA" id="ARBA00023136"/>
    </source>
</evidence>
<comment type="subunit">
    <text evidence="13">Interacts with the Sec translocase complex via SecD. Specifically interacts with transmembrane segments of nascent integral membrane proteins during membrane integration.</text>
</comment>
<dbReference type="GO" id="GO:0051205">
    <property type="term" value="P:protein insertion into membrane"/>
    <property type="evidence" value="ECO:0007669"/>
    <property type="project" value="TreeGrafter"/>
</dbReference>
<name>A0A2W5FUJ6_9BACT</name>
<keyword evidence="5 13" id="KW-1003">Cell membrane</keyword>
<feature type="transmembrane region" description="Helical" evidence="13">
    <location>
        <begin position="17"/>
        <end position="35"/>
    </location>
</feature>
<evidence type="ECO:0000256" key="13">
    <source>
        <dbReference type="HAMAP-Rule" id="MF_01810"/>
    </source>
</evidence>
<evidence type="ECO:0000256" key="7">
    <source>
        <dbReference type="ARBA" id="ARBA00022927"/>
    </source>
</evidence>
<evidence type="ECO:0000256" key="12">
    <source>
        <dbReference type="ARBA" id="ARBA00033342"/>
    </source>
</evidence>
<dbReference type="PANTHER" id="PTHR12428:SF65">
    <property type="entry name" value="CYTOCHROME C OXIDASE ASSEMBLY PROTEIN COX18, MITOCHONDRIAL"/>
    <property type="match status" value="1"/>
</dbReference>
<sequence length="638" mass="71713">MNDNNQNGMHPQDIRNLIIFLACAIVLWFGFDHFVMKPKVEAARQQAAIAAAAKPAPTATAETNVVRPRFEIVSEEGRVKFSSPQIEGTISLTGARIDDVQLKNYFTTLNGNEPVTMYSPLGTANPYYAENGWIADDASIAVPSKTSVWKKVSGEEELTPKSPLILQWDNGAGLVFERRIEIDDNFMFTVTQKVTNASGKAVTLYPYSSITRKGIPHHSSTVGYEGPIGYVGEDLHEIKYAKLIKEPNQSFEGTNGWIGFGEKYWMSSVIPEQTAKHTYRFTSVPAEPEEQTLFQVDIRGEAVNIGKDGIGEDKAHIFVGAKKIDILDTYESKIGVKHLDLAVDFGILYFLTRPMYFFLTLFNSWVGNFGIAIILLTCLVRLAVFPLANASYKSFAKMKVVAPRMAELRVKYANDKPKLQQELIKLYETERVNPMAGCFPLLLQIPIFFAVYKVISIAIEMRHAPFFGWIKDLSEQDPLSVFNLFGLLPFEVPGVLHIGPWSIAMLILMLLQQKLNPPPTDAIQKDMMRFMPWVMTFVLSKFPSGLVIYWTFSNLISFIQQYAIMKKMGVPVYLFEKDEALAHAASHKTALEDVVTKAKAEKEYLKHKVIDVEEALFDAEDRLLDAAEGKDSKKTEDK</sequence>
<feature type="domain" description="Membrane insertase YidC/Oxa/ALB C-terminal" evidence="14">
    <location>
        <begin position="369"/>
        <end position="566"/>
    </location>
</feature>
<keyword evidence="6 13" id="KW-0812">Transmembrane</keyword>
<dbReference type="InterPro" id="IPR028055">
    <property type="entry name" value="YidC/Oxa/ALB_C"/>
</dbReference>
<dbReference type="HAMAP" id="MF_01810">
    <property type="entry name" value="YidC_type1"/>
    <property type="match status" value="1"/>
</dbReference>
<dbReference type="PANTHER" id="PTHR12428">
    <property type="entry name" value="OXA1"/>
    <property type="match status" value="1"/>
</dbReference>
<comment type="subcellular location">
    <subcellularLocation>
        <location evidence="1">Cell inner membrane</location>
        <topology evidence="1">Multi-pass membrane protein</topology>
    </subcellularLocation>
    <subcellularLocation>
        <location evidence="13">Cell membrane</location>
        <topology evidence="13">Multi-pass membrane protein</topology>
    </subcellularLocation>
</comment>
<dbReference type="InterPro" id="IPR001708">
    <property type="entry name" value="YidC/ALB3/OXA1/COX18"/>
</dbReference>
<dbReference type="AlphaFoldDB" id="A0A2W5FUJ6"/>
<dbReference type="Gene3D" id="2.70.98.90">
    <property type="match status" value="1"/>
</dbReference>
<dbReference type="Pfam" id="PF14849">
    <property type="entry name" value="YidC_periplas"/>
    <property type="match status" value="1"/>
</dbReference>
<evidence type="ECO:0000256" key="4">
    <source>
        <dbReference type="ARBA" id="ARBA00022448"/>
    </source>
</evidence>
<evidence type="ECO:0000256" key="1">
    <source>
        <dbReference type="ARBA" id="ARBA00004429"/>
    </source>
</evidence>